<dbReference type="PANTHER" id="PTHR32439">
    <property type="entry name" value="FERREDOXIN--NITRITE REDUCTASE, CHLOROPLASTIC"/>
    <property type="match status" value="1"/>
</dbReference>
<evidence type="ECO:0000259" key="7">
    <source>
        <dbReference type="Pfam" id="PF01077"/>
    </source>
</evidence>
<comment type="caution">
    <text evidence="9">The sequence shown here is derived from an EMBL/GenBank/DDBJ whole genome shotgun (WGS) entry which is preliminary data.</text>
</comment>
<keyword evidence="10" id="KW-1185">Reference proteome</keyword>
<dbReference type="AlphaFoldDB" id="A0A8I0A4F2"/>
<keyword evidence="5" id="KW-0408">Iron</keyword>
<dbReference type="GO" id="GO:0016491">
    <property type="term" value="F:oxidoreductase activity"/>
    <property type="evidence" value="ECO:0007669"/>
    <property type="project" value="UniProtKB-KW"/>
</dbReference>
<keyword evidence="2" id="KW-0349">Heme</keyword>
<evidence type="ECO:0000313" key="9">
    <source>
        <dbReference type="EMBL" id="MBC5639793.1"/>
    </source>
</evidence>
<dbReference type="SUPFAM" id="SSF55124">
    <property type="entry name" value="Nitrite/Sulfite reductase N-terminal domain-like"/>
    <property type="match status" value="2"/>
</dbReference>
<reference evidence="9" key="1">
    <citation type="submission" date="2020-08" db="EMBL/GenBank/DDBJ databases">
        <title>Genome public.</title>
        <authorList>
            <person name="Liu C."/>
            <person name="Sun Q."/>
        </authorList>
    </citation>
    <scope>NUCLEOTIDE SEQUENCE</scope>
    <source>
        <strain evidence="9">NSJ-42</strain>
    </source>
</reference>
<dbReference type="InterPro" id="IPR036136">
    <property type="entry name" value="Nit/Sulf_reduc_fer-like_dom_sf"/>
</dbReference>
<dbReference type="GO" id="GO:0051539">
    <property type="term" value="F:4 iron, 4 sulfur cluster binding"/>
    <property type="evidence" value="ECO:0007669"/>
    <property type="project" value="UniProtKB-KW"/>
</dbReference>
<feature type="domain" description="Nitrite/sulphite reductase 4Fe-4S" evidence="7">
    <location>
        <begin position="118"/>
        <end position="269"/>
    </location>
</feature>
<evidence type="ECO:0000256" key="6">
    <source>
        <dbReference type="ARBA" id="ARBA00023014"/>
    </source>
</evidence>
<keyword evidence="6" id="KW-0411">Iron-sulfur</keyword>
<dbReference type="SUPFAM" id="SSF56014">
    <property type="entry name" value="Nitrite and sulphite reductase 4Fe-4S domain-like"/>
    <property type="match status" value="2"/>
</dbReference>
<dbReference type="Pfam" id="PF03460">
    <property type="entry name" value="NIR_SIR_ferr"/>
    <property type="match status" value="2"/>
</dbReference>
<dbReference type="InterPro" id="IPR005117">
    <property type="entry name" value="NiRdtase/SiRdtase_haem-b_fer"/>
</dbReference>
<evidence type="ECO:0000259" key="8">
    <source>
        <dbReference type="Pfam" id="PF03460"/>
    </source>
</evidence>
<dbReference type="InterPro" id="IPR051329">
    <property type="entry name" value="NIR_SIR_4Fe-4S"/>
</dbReference>
<organism evidence="9 10">
    <name type="scientific">Clostridium lentum</name>
    <dbReference type="NCBI Taxonomy" id="2763037"/>
    <lineage>
        <taxon>Bacteria</taxon>
        <taxon>Bacillati</taxon>
        <taxon>Bacillota</taxon>
        <taxon>Clostridia</taxon>
        <taxon>Eubacteriales</taxon>
        <taxon>Clostridiaceae</taxon>
        <taxon>Clostridium</taxon>
    </lineage>
</organism>
<sequence length="516" mass="58685">MEEIKKEILCEIEPFKENGYEFLNKNMSKMDFRSISCGFGVYAQRNQKDFVIRLRTSSGVIALDQLKKIYEWANKYEVEYLHFTTRQSIQYHGLTIDDTCSLMEEALNYNIFTRGAGGNYPRNVALSPLSGVDKNEAFDVTQYAIACDNYFMKRITSYKLPRKIKVAFSNSEEDTACCTVQDLGFMAVNNEGKKCFRVYVGGGLGRNPKKALVYPELIDANEVLYYVQGMVDFFISEGNYENKSKARIRYIVEKLGEEGFIECYKKHVEAAKAKGGLSLECEEIKNTKKGIKVDIIDNRLTEQKQEGLYSVYLHPVGGQIALENLKEIIMILETCESPEIRLSKTEGIYFRNLNGVEAKDLLEITKDMGGESDFEQSISCIGVPTCQIGICDSQDTLREMITYVKENKGDTKYLPKVYISGCGNSCGAQEIGAIGFAGKKKRVDNELLECFELFVDGSHKANEVRLAEKYGEILKRDIPKFMLELSNILKESNKSFREYISVKNDDFKELVEKYNS</sequence>
<feature type="domain" description="Nitrite/Sulfite reductase ferredoxin-like" evidence="8">
    <location>
        <begin position="302"/>
        <end position="365"/>
    </location>
</feature>
<dbReference type="Proteomes" id="UP000662088">
    <property type="component" value="Unassembled WGS sequence"/>
</dbReference>
<gene>
    <name evidence="9" type="ORF">H8R92_04985</name>
</gene>
<accession>A0A8I0A4F2</accession>
<evidence type="ECO:0000256" key="3">
    <source>
        <dbReference type="ARBA" id="ARBA00022723"/>
    </source>
</evidence>
<protein>
    <submittedName>
        <fullName evidence="9">Nitrite/sulfite reductase</fullName>
    </submittedName>
</protein>
<dbReference type="Pfam" id="PF01077">
    <property type="entry name" value="NIR_SIR"/>
    <property type="match status" value="1"/>
</dbReference>
<evidence type="ECO:0000256" key="5">
    <source>
        <dbReference type="ARBA" id="ARBA00023004"/>
    </source>
</evidence>
<evidence type="ECO:0000313" key="10">
    <source>
        <dbReference type="Proteomes" id="UP000662088"/>
    </source>
</evidence>
<dbReference type="Gene3D" id="3.30.413.10">
    <property type="entry name" value="Sulfite Reductase Hemoprotein, domain 1"/>
    <property type="match status" value="2"/>
</dbReference>
<keyword evidence="3" id="KW-0479">Metal-binding</keyword>
<dbReference type="EMBL" id="JACOOQ010000006">
    <property type="protein sequence ID" value="MBC5639793.1"/>
    <property type="molecule type" value="Genomic_DNA"/>
</dbReference>
<dbReference type="GO" id="GO:0046872">
    <property type="term" value="F:metal ion binding"/>
    <property type="evidence" value="ECO:0007669"/>
    <property type="project" value="UniProtKB-KW"/>
</dbReference>
<keyword evidence="4" id="KW-0560">Oxidoreductase</keyword>
<dbReference type="InterPro" id="IPR006067">
    <property type="entry name" value="NO2/SO3_Rdtase_4Fe4S_dom"/>
</dbReference>
<keyword evidence="1" id="KW-0004">4Fe-4S</keyword>
<dbReference type="RefSeq" id="WP_186834864.1">
    <property type="nucleotide sequence ID" value="NZ_JACOOQ010000006.1"/>
</dbReference>
<name>A0A8I0A4F2_9CLOT</name>
<dbReference type="Gene3D" id="3.90.480.10">
    <property type="entry name" value="Sulfite Reductase Hemoprotein,Domain 2"/>
    <property type="match status" value="1"/>
</dbReference>
<dbReference type="PANTHER" id="PTHR32439:SF9">
    <property type="entry name" value="BLR3264 PROTEIN"/>
    <property type="match status" value="1"/>
</dbReference>
<evidence type="ECO:0000256" key="2">
    <source>
        <dbReference type="ARBA" id="ARBA00022617"/>
    </source>
</evidence>
<evidence type="ECO:0000256" key="4">
    <source>
        <dbReference type="ARBA" id="ARBA00023002"/>
    </source>
</evidence>
<evidence type="ECO:0000256" key="1">
    <source>
        <dbReference type="ARBA" id="ARBA00022485"/>
    </source>
</evidence>
<dbReference type="GO" id="GO:0020037">
    <property type="term" value="F:heme binding"/>
    <property type="evidence" value="ECO:0007669"/>
    <property type="project" value="InterPro"/>
</dbReference>
<proteinExistence type="predicted"/>
<feature type="domain" description="Nitrite/Sulfite reductase ferredoxin-like" evidence="8">
    <location>
        <begin position="43"/>
        <end position="107"/>
    </location>
</feature>
<dbReference type="InterPro" id="IPR045854">
    <property type="entry name" value="NO2/SO3_Rdtase_4Fe4S_sf"/>
</dbReference>